<comment type="cofactor">
    <cofactor evidence="2">
        <name>Ca(2+)</name>
        <dbReference type="ChEBI" id="CHEBI:29108"/>
    </cofactor>
</comment>
<dbReference type="Gene3D" id="2.120.10.30">
    <property type="entry name" value="TolB, C-terminal domain"/>
    <property type="match status" value="1"/>
</dbReference>
<accession>A0A6L2PSM5</accession>
<evidence type="ECO:0000256" key="12">
    <source>
        <dbReference type="ARBA" id="ARBA00022837"/>
    </source>
</evidence>
<feature type="active site" description="Proton donor/acceptor" evidence="14">
    <location>
        <position position="338"/>
    </location>
</feature>
<dbReference type="PANTHER" id="PTHR10907">
    <property type="entry name" value="REGUCALCIN"/>
    <property type="match status" value="1"/>
</dbReference>
<comment type="cofactor">
    <cofactor evidence="4">
        <name>Mg(2+)</name>
        <dbReference type="ChEBI" id="CHEBI:18420"/>
    </cofactor>
</comment>
<comment type="catalytic activity">
    <reaction evidence="1">
        <text>D-glucono-1,5-lactone + H2O = D-gluconate + H(+)</text>
        <dbReference type="Rhea" id="RHEA:10440"/>
        <dbReference type="ChEBI" id="CHEBI:15377"/>
        <dbReference type="ChEBI" id="CHEBI:15378"/>
        <dbReference type="ChEBI" id="CHEBI:16217"/>
        <dbReference type="ChEBI" id="CHEBI:18391"/>
        <dbReference type="EC" id="3.1.1.17"/>
    </reaction>
</comment>
<dbReference type="FunFam" id="2.120.10.30:FF:000027">
    <property type="entry name" value="Regucalcin homologue"/>
    <property type="match status" value="1"/>
</dbReference>
<keyword evidence="10 15" id="KW-0479">Metal-binding</keyword>
<evidence type="ECO:0000259" key="17">
    <source>
        <dbReference type="Pfam" id="PF08450"/>
    </source>
</evidence>
<dbReference type="InterPro" id="IPR013658">
    <property type="entry name" value="SGL"/>
</dbReference>
<dbReference type="AlphaFoldDB" id="A0A6L2PSM5"/>
<dbReference type="GO" id="GO:0005509">
    <property type="term" value="F:calcium ion binding"/>
    <property type="evidence" value="ECO:0007669"/>
    <property type="project" value="InterPro"/>
</dbReference>
<dbReference type="InterPro" id="IPR011042">
    <property type="entry name" value="6-blade_b-propeller_TolB-like"/>
</dbReference>
<keyword evidence="16" id="KW-0812">Transmembrane</keyword>
<dbReference type="InterPro" id="IPR005511">
    <property type="entry name" value="SMP-30"/>
</dbReference>
<evidence type="ECO:0000256" key="3">
    <source>
        <dbReference type="ARBA" id="ARBA00001936"/>
    </source>
</evidence>
<evidence type="ECO:0000256" key="16">
    <source>
        <dbReference type="SAM" id="Phobius"/>
    </source>
</evidence>
<comment type="cofactor">
    <cofactor evidence="15">
        <name>Zn(2+)</name>
        <dbReference type="ChEBI" id="CHEBI:29105"/>
    </cofactor>
    <text evidence="15">Binds 1 divalent metal cation per subunit.</text>
</comment>
<keyword evidence="16" id="KW-1133">Transmembrane helix</keyword>
<evidence type="ECO:0000256" key="1">
    <source>
        <dbReference type="ARBA" id="ARBA00001589"/>
    </source>
</evidence>
<dbReference type="SUPFAM" id="SSF63829">
    <property type="entry name" value="Calcium-dependent phosphotriesterase"/>
    <property type="match status" value="1"/>
</dbReference>
<dbReference type="GO" id="GO:0005737">
    <property type="term" value="C:cytoplasm"/>
    <property type="evidence" value="ECO:0007669"/>
    <property type="project" value="UniProtKB-SubCell"/>
</dbReference>
<dbReference type="EMBL" id="BLKM01008356">
    <property type="protein sequence ID" value="GFG33415.1"/>
    <property type="molecule type" value="Genomic_DNA"/>
</dbReference>
<evidence type="ECO:0000256" key="14">
    <source>
        <dbReference type="PIRSR" id="PIRSR605511-1"/>
    </source>
</evidence>
<evidence type="ECO:0000256" key="8">
    <source>
        <dbReference type="ARBA" id="ARBA00016808"/>
    </source>
</evidence>
<dbReference type="GO" id="GO:0030234">
    <property type="term" value="F:enzyme regulator activity"/>
    <property type="evidence" value="ECO:0007669"/>
    <property type="project" value="InterPro"/>
</dbReference>
<dbReference type="PANTHER" id="PTHR10907:SF47">
    <property type="entry name" value="REGUCALCIN"/>
    <property type="match status" value="1"/>
</dbReference>
<reference evidence="19" key="1">
    <citation type="submission" date="2020-01" db="EMBL/GenBank/DDBJ databases">
        <title>Draft genome sequence of the Termite Coptotermes fromosanus.</title>
        <authorList>
            <person name="Itakura S."/>
            <person name="Yosikawa Y."/>
            <person name="Umezawa K."/>
        </authorList>
    </citation>
    <scope>NUCLEOTIDE SEQUENCE [LARGE SCALE GENOMIC DNA]</scope>
</reference>
<feature type="binding site" evidence="15">
    <location>
        <position position="286"/>
    </location>
    <ligand>
        <name>a divalent metal cation</name>
        <dbReference type="ChEBI" id="CHEBI:60240"/>
    </ligand>
</feature>
<feature type="transmembrane region" description="Helical" evidence="16">
    <location>
        <begin position="6"/>
        <end position="28"/>
    </location>
</feature>
<evidence type="ECO:0000256" key="15">
    <source>
        <dbReference type="PIRSR" id="PIRSR605511-2"/>
    </source>
</evidence>
<evidence type="ECO:0000313" key="19">
    <source>
        <dbReference type="Proteomes" id="UP000502823"/>
    </source>
</evidence>
<feature type="binding site" evidence="15">
    <location>
        <position position="233"/>
    </location>
    <ligand>
        <name>substrate</name>
    </ligand>
</feature>
<evidence type="ECO:0000256" key="11">
    <source>
        <dbReference type="ARBA" id="ARBA00022801"/>
    </source>
</evidence>
<dbReference type="GO" id="GO:0019853">
    <property type="term" value="P:L-ascorbic acid biosynthetic process"/>
    <property type="evidence" value="ECO:0007669"/>
    <property type="project" value="TreeGrafter"/>
</dbReference>
<keyword evidence="11" id="KW-0378">Hydrolase</keyword>
<sequence length="437" mass="47330">MDATAAFRLTVGFLVLLVSGGYVGILAVDVSPREWNLIFHCTLGRIFGRKGESRCRGCLFSLDHTLIHTTVGRTPLDEGSAHRRDLYRTIQTLTRDKHPCARFYSYAEPIVTPVTGPVEHGEGPHWDAETGVLFFVDISQELVNRYDPATNKVTHAHFGESVHKRILNPPGGGVSLVIPVQGTETQQLLTTRGHDVILFNWSYENATFDCSLNSKNFTVIATVESNRNKAGNRWNDGKADAKGRLWAGTMGPEPVVGSVTPDQGSLYLLQAGNGPVVKVSPVSISNGLAWNKDNTLMYYIDTATGQVDVFDFNVDEATIANRRKVFNLTENRIAGHPDGMTIDSNGNLWIACFDGSQVINVDPDTGGLIDAVPIPASRVTSVTFGGPSLDILYVTTSRLGLSEEEKKQQPLAGSVFAVTGLGVSALAPANNVIPPTR</sequence>
<dbReference type="OrthoDB" id="423498at2759"/>
<feature type="binding site" evidence="15">
    <location>
        <position position="253"/>
    </location>
    <ligand>
        <name>substrate</name>
    </ligand>
</feature>
<evidence type="ECO:0000256" key="13">
    <source>
        <dbReference type="ARBA" id="ARBA00032464"/>
    </source>
</evidence>
<dbReference type="InterPro" id="IPR008367">
    <property type="entry name" value="Regucalcin"/>
</dbReference>
<dbReference type="InParanoid" id="A0A6L2PSM5"/>
<dbReference type="EC" id="3.1.1.17" evidence="7"/>
<dbReference type="Proteomes" id="UP000502823">
    <property type="component" value="Unassembled WGS sequence"/>
</dbReference>
<dbReference type="Pfam" id="PF08450">
    <property type="entry name" value="SGL"/>
    <property type="match status" value="1"/>
</dbReference>
<evidence type="ECO:0000256" key="9">
    <source>
        <dbReference type="ARBA" id="ARBA00022490"/>
    </source>
</evidence>
<keyword evidence="15" id="KW-0862">Zinc</keyword>
<dbReference type="FunCoup" id="A0A6L2PSM5">
    <property type="interactions" value="141"/>
</dbReference>
<feature type="binding site" evidence="15">
    <location>
        <position position="122"/>
    </location>
    <ligand>
        <name>a divalent metal cation</name>
        <dbReference type="ChEBI" id="CHEBI:60240"/>
    </ligand>
</feature>
<comment type="cofactor">
    <cofactor evidence="3">
        <name>Mn(2+)</name>
        <dbReference type="ChEBI" id="CHEBI:29035"/>
    </cofactor>
</comment>
<gene>
    <name evidence="18" type="ORF">Cfor_10009</name>
</gene>
<evidence type="ECO:0000256" key="10">
    <source>
        <dbReference type="ARBA" id="ARBA00022723"/>
    </source>
</evidence>
<proteinExistence type="inferred from homology"/>
<keyword evidence="16" id="KW-0472">Membrane</keyword>
<evidence type="ECO:0000256" key="2">
    <source>
        <dbReference type="ARBA" id="ARBA00001913"/>
    </source>
</evidence>
<dbReference type="PRINTS" id="PR01790">
    <property type="entry name" value="SMP30FAMILY"/>
</dbReference>
<evidence type="ECO:0000256" key="7">
    <source>
        <dbReference type="ARBA" id="ARBA00013227"/>
    </source>
</evidence>
<organism evidence="18 19">
    <name type="scientific">Coptotermes formosanus</name>
    <name type="common">Formosan subterranean termite</name>
    <dbReference type="NCBI Taxonomy" id="36987"/>
    <lineage>
        <taxon>Eukaryota</taxon>
        <taxon>Metazoa</taxon>
        <taxon>Ecdysozoa</taxon>
        <taxon>Arthropoda</taxon>
        <taxon>Hexapoda</taxon>
        <taxon>Insecta</taxon>
        <taxon>Pterygota</taxon>
        <taxon>Neoptera</taxon>
        <taxon>Polyneoptera</taxon>
        <taxon>Dictyoptera</taxon>
        <taxon>Blattodea</taxon>
        <taxon>Blattoidea</taxon>
        <taxon>Termitoidae</taxon>
        <taxon>Rhinotermitidae</taxon>
        <taxon>Coptotermes</taxon>
    </lineage>
</organism>
<keyword evidence="19" id="KW-1185">Reference proteome</keyword>
<feature type="binding site" evidence="15">
    <location>
        <position position="235"/>
    </location>
    <ligand>
        <name>substrate</name>
    </ligand>
</feature>
<feature type="domain" description="SMP-30/Gluconolactonase/LRE-like region" evidence="17">
    <location>
        <begin position="121"/>
        <end position="397"/>
    </location>
</feature>
<comment type="subcellular location">
    <subcellularLocation>
        <location evidence="5">Cytoplasm</location>
    </subcellularLocation>
</comment>
<dbReference type="PRINTS" id="PR01791">
    <property type="entry name" value="REGUCALCIN"/>
</dbReference>
<comment type="similarity">
    <text evidence="6">Belongs to the SMP-30/CGR1 family.</text>
</comment>
<evidence type="ECO:0000256" key="6">
    <source>
        <dbReference type="ARBA" id="ARBA00008853"/>
    </source>
</evidence>
<name>A0A6L2PSM5_COPFO</name>
<evidence type="ECO:0000313" key="18">
    <source>
        <dbReference type="EMBL" id="GFG33415.1"/>
    </source>
</evidence>
<protein>
    <recommendedName>
        <fullName evidence="8">Regucalcin</fullName>
        <ecNumber evidence="7">3.1.1.17</ecNumber>
    </recommendedName>
    <alternativeName>
        <fullName evidence="13">Gluconolactonase</fullName>
    </alternativeName>
</protein>
<evidence type="ECO:0000256" key="4">
    <source>
        <dbReference type="ARBA" id="ARBA00001946"/>
    </source>
</evidence>
<feature type="binding site" evidence="15">
    <location>
        <position position="338"/>
    </location>
    <ligand>
        <name>a divalent metal cation</name>
        <dbReference type="ChEBI" id="CHEBI:60240"/>
    </ligand>
</feature>
<comment type="caution">
    <text evidence="18">The sequence shown here is derived from an EMBL/GenBank/DDBJ whole genome shotgun (WGS) entry which is preliminary data.</text>
</comment>
<keyword evidence="12" id="KW-0106">Calcium</keyword>
<keyword evidence="9" id="KW-0963">Cytoplasm</keyword>
<dbReference type="GO" id="GO:0004341">
    <property type="term" value="F:gluconolactonase activity"/>
    <property type="evidence" value="ECO:0007669"/>
    <property type="project" value="UniProtKB-EC"/>
</dbReference>
<evidence type="ECO:0000256" key="5">
    <source>
        <dbReference type="ARBA" id="ARBA00004496"/>
    </source>
</evidence>